<dbReference type="InterPro" id="IPR036366">
    <property type="entry name" value="PGBDSf"/>
</dbReference>
<evidence type="ECO:0000259" key="1">
    <source>
        <dbReference type="PROSITE" id="PS51781"/>
    </source>
</evidence>
<organism evidence="2 3">
    <name type="scientific">Virgibacillus tibetensis</name>
    <dbReference type="NCBI Taxonomy" id="3042313"/>
    <lineage>
        <taxon>Bacteria</taxon>
        <taxon>Bacillati</taxon>
        <taxon>Bacillota</taxon>
        <taxon>Bacilli</taxon>
        <taxon>Bacillales</taxon>
        <taxon>Bacillaceae</taxon>
        <taxon>Virgibacillus</taxon>
    </lineage>
</organism>
<feature type="non-terminal residue" evidence="2">
    <location>
        <position position="1"/>
    </location>
</feature>
<dbReference type="InterPro" id="IPR003646">
    <property type="entry name" value="SH3-like_bac-type"/>
</dbReference>
<dbReference type="Pfam" id="PF01471">
    <property type="entry name" value="PG_binding_1"/>
    <property type="match status" value="6"/>
</dbReference>
<protein>
    <submittedName>
        <fullName evidence="2">Peptidoglycan-binding protein</fullName>
    </submittedName>
</protein>
<gene>
    <name evidence="2" type="ORF">QGM71_08270</name>
</gene>
<dbReference type="Gene3D" id="1.10.530.10">
    <property type="match status" value="1"/>
</dbReference>
<dbReference type="PROSITE" id="PS51781">
    <property type="entry name" value="SH3B"/>
    <property type="match status" value="1"/>
</dbReference>
<dbReference type="Gene3D" id="1.10.101.10">
    <property type="entry name" value="PGBD-like superfamily/PGBD"/>
    <property type="match status" value="6"/>
</dbReference>
<dbReference type="Gene3D" id="2.30.30.40">
    <property type="entry name" value="SH3 Domains"/>
    <property type="match status" value="1"/>
</dbReference>
<accession>A0ABU6KE83</accession>
<dbReference type="Pfam" id="PF08239">
    <property type="entry name" value="SH3_3"/>
    <property type="match status" value="1"/>
</dbReference>
<evidence type="ECO:0000313" key="2">
    <source>
        <dbReference type="EMBL" id="MEC5423490.1"/>
    </source>
</evidence>
<feature type="domain" description="SH3b" evidence="1">
    <location>
        <begin position="455"/>
        <end position="516"/>
    </location>
</feature>
<dbReference type="SMART" id="SM00287">
    <property type="entry name" value="SH3b"/>
    <property type="match status" value="1"/>
</dbReference>
<name>A0ABU6KE83_9BACI</name>
<comment type="caution">
    <text evidence="2">The sequence shown here is derived from an EMBL/GenBank/DDBJ whole genome shotgun (WGS) entry which is preliminary data.</text>
</comment>
<dbReference type="SMART" id="SM00047">
    <property type="entry name" value="LYZ2"/>
    <property type="match status" value="1"/>
</dbReference>
<dbReference type="InterPro" id="IPR036365">
    <property type="entry name" value="PGBD-like_sf"/>
</dbReference>
<evidence type="ECO:0000313" key="3">
    <source>
        <dbReference type="Proteomes" id="UP001335737"/>
    </source>
</evidence>
<proteinExistence type="predicted"/>
<dbReference type="Pfam" id="PF01832">
    <property type="entry name" value="Glucosaminidase"/>
    <property type="match status" value="1"/>
</dbReference>
<dbReference type="SUPFAM" id="SSF47090">
    <property type="entry name" value="PGBD-like"/>
    <property type="match status" value="6"/>
</dbReference>
<dbReference type="Proteomes" id="UP001335737">
    <property type="component" value="Unassembled WGS sequence"/>
</dbReference>
<dbReference type="RefSeq" id="WP_327607039.1">
    <property type="nucleotide sequence ID" value="NZ_JARZFX010000002.1"/>
</dbReference>
<dbReference type="InterPro" id="IPR002477">
    <property type="entry name" value="Peptidoglycan-bd-like"/>
</dbReference>
<dbReference type="EMBL" id="JARZFX010000002">
    <property type="protein sequence ID" value="MEC5423490.1"/>
    <property type="molecule type" value="Genomic_DNA"/>
</dbReference>
<keyword evidence="3" id="KW-1185">Reference proteome</keyword>
<sequence>TSGFQQGERHPGIIDLKENLNRLGFGYISVTTLYGSYTEKKVKDFQAYYGLNVTGKVDTATFNKIDQILDSPFQINRKNEETADLKYKLNWIGYGNISVTELYGNFTELKVKQFQRDHNLPVSGIAEEMTIKTIDKVLEDIFQQGSKHTSIIELKNQLNGIGFGEISISDVYDNFTAQRVRELQNYYGLNVTGRADYDTLKKITSLVESPFQEGERHNDTIKLKENLNKLGFGYISISTLYGSFTEQQVRNFQDYYGLKVNGIADERTFQKIEEILSSPFQEGERHEGTIHLKENLNRLGFGNIKVTNLYGDLTARKVTEFQVYYGLRVNGIADDPTFAKINEVLASPLQLGKSHPDAIELKKDLNALGYDGISLTDYFGNWTDTRLRQFQADYDLPVSGIADEVTLAVLAVAVKATKYTKYDLSLKEALNIQMQIKDPPPQTDKKYAYVSSIYIKNNEVTASLLNVRSGPGGSKKIVGTLANGTKVNILSEVNGWYQIEFTHGQWVDASQDDVLYYLNPSNFIDDEKTRFQFLDLSRTSDTSVTILNTFLKGKGVLEGKGQAFIDASRIHGVSDVYLLSHALLETGNGTSPLAEGIEVGKDKDGKLVLVTSSNKNSLTAIKTTHNMFGIGAVDGNAYQGGAFRAYELGWFTLEDAIIGGARFIGNNYVKSGQNTLYKMRWNPAAMDISGQAAHQYATDIGWASKQINTMYNLYQDLGITNVYLDVPEYKK</sequence>
<reference evidence="2 3" key="1">
    <citation type="journal article" date="2024" name="Int. J. Syst. Evol. Microbiol.">
        <title>Virgibacillus tibetensis sp. nov., isolated from salt lake on the Tibetan Plateau of China.</title>
        <authorList>
            <person name="Phurbu D."/>
            <person name="Liu Z.-X."/>
            <person name="Wang R."/>
            <person name="Zheng Y.-Y."/>
            <person name="Liu H.-C."/>
            <person name="Zhou Y.-G."/>
            <person name="Yu Y.-J."/>
            <person name="Li A.-H."/>
        </authorList>
    </citation>
    <scope>NUCLEOTIDE SEQUENCE [LARGE SCALE GENOMIC DNA]</scope>
    <source>
        <strain evidence="2 3">C22-A2</strain>
    </source>
</reference>
<dbReference type="InterPro" id="IPR002901">
    <property type="entry name" value="MGlyc_endo_b_GlcNAc-like_dom"/>
</dbReference>